<evidence type="ECO:0000313" key="1">
    <source>
        <dbReference type="EMBL" id="BAQ94323.1"/>
    </source>
</evidence>
<organism evidence="1 2">
    <name type="scientific">uncultured phage MedDCM-OCT-S46-C10</name>
    <dbReference type="NCBI Taxonomy" id="2741074"/>
    <lineage>
        <taxon>Viruses</taxon>
        <taxon>Duplodnaviria</taxon>
        <taxon>Heunggongvirae</taxon>
        <taxon>Uroviricota</taxon>
        <taxon>Caudoviricetes</taxon>
        <taxon>Autographivirales</taxon>
        <taxon>Foussvirus</taxon>
        <taxon>Foussvirus S46C10</taxon>
    </lineage>
</organism>
<dbReference type="GeneID" id="55412441"/>
<protein>
    <submittedName>
        <fullName evidence="1">Uncharacterized protein</fullName>
    </submittedName>
</protein>
<dbReference type="Proteomes" id="UP000504935">
    <property type="component" value="Segment"/>
</dbReference>
<dbReference type="KEGG" id="vg:55412441"/>
<reference evidence="1 2" key="1">
    <citation type="journal article" date="2013" name="PLoS Genet.">
        <title>Expanding the Marine Virosphere Using Metagenomics.</title>
        <authorList>
            <person name="Mizuno C.M."/>
            <person name="Rodriguez-Valera F."/>
            <person name="Kimes N.E."/>
            <person name="Ghai R."/>
        </authorList>
    </citation>
    <scope>NUCLEOTIDE SEQUENCE [LARGE SCALE GENOMIC DNA]</scope>
    <source>
        <strain evidence="1">UvMED-CGR-U-MedDCM-OCT-S46-C10</strain>
    </source>
</reference>
<dbReference type="RefSeq" id="YP_009777865.1">
    <property type="nucleotide sequence ID" value="NC_047705.1"/>
</dbReference>
<accession>A0A6S4PGN1</accession>
<proteinExistence type="predicted"/>
<sequence length="67" mass="7439">MCMGKVLDKPQIAKREDPSIKFVDGNVMDSKASPPEIDNTPVIKEKKKVKNNVTSQSSDLNINTTTY</sequence>
<evidence type="ECO:0000313" key="2">
    <source>
        <dbReference type="Proteomes" id="UP000504935"/>
    </source>
</evidence>
<name>A0A6S4PGN1_9CAUD</name>
<dbReference type="EMBL" id="AP013545">
    <property type="protein sequence ID" value="BAQ94323.1"/>
    <property type="molecule type" value="Genomic_DNA"/>
</dbReference>
<keyword evidence="2" id="KW-1185">Reference proteome</keyword>